<keyword evidence="4 11" id="KW-0853">WD repeat</keyword>
<evidence type="ECO:0000256" key="5">
    <source>
        <dbReference type="ARBA" id="ARBA00022737"/>
    </source>
</evidence>
<dbReference type="GO" id="GO:0090114">
    <property type="term" value="P:COPII-coated vesicle budding"/>
    <property type="evidence" value="ECO:0007669"/>
    <property type="project" value="TreeGrafter"/>
</dbReference>
<name>A0A024TXC1_9STRA</name>
<dbReference type="GeneID" id="20085801"/>
<dbReference type="eggNOG" id="KOG1332">
    <property type="taxonomic scope" value="Eukaryota"/>
</dbReference>
<dbReference type="OrthoDB" id="364224at2759"/>
<dbReference type="EMBL" id="KI913969">
    <property type="protein sequence ID" value="ETV98634.1"/>
    <property type="molecule type" value="Genomic_DNA"/>
</dbReference>
<feature type="repeat" description="WD" evidence="11">
    <location>
        <begin position="18"/>
        <end position="50"/>
    </location>
</feature>
<dbReference type="RefSeq" id="XP_008872831.1">
    <property type="nucleotide sequence ID" value="XM_008874609.1"/>
</dbReference>
<dbReference type="PROSITE" id="PS50294">
    <property type="entry name" value="WD_REPEATS_REGION"/>
    <property type="match status" value="1"/>
</dbReference>
<dbReference type="GO" id="GO:0031080">
    <property type="term" value="C:nuclear pore outer ring"/>
    <property type="evidence" value="ECO:0007669"/>
    <property type="project" value="TreeGrafter"/>
</dbReference>
<dbReference type="InterPro" id="IPR001680">
    <property type="entry name" value="WD40_rpt"/>
</dbReference>
<comment type="subcellular location">
    <subcellularLocation>
        <location evidence="1">Nucleus</location>
        <location evidence="1">Nuclear pore complex</location>
    </subcellularLocation>
</comment>
<dbReference type="GO" id="GO:0051028">
    <property type="term" value="P:mRNA transport"/>
    <property type="evidence" value="ECO:0007669"/>
    <property type="project" value="UniProtKB-KW"/>
</dbReference>
<evidence type="ECO:0000256" key="9">
    <source>
        <dbReference type="ARBA" id="ARBA00023132"/>
    </source>
</evidence>
<evidence type="ECO:0000256" key="8">
    <source>
        <dbReference type="ARBA" id="ARBA00023010"/>
    </source>
</evidence>
<dbReference type="PANTHER" id="PTHR11024">
    <property type="entry name" value="NUCLEAR PORE COMPLEX PROTEIN SEC13 / SEH1 FAMILY MEMBER"/>
    <property type="match status" value="1"/>
</dbReference>
<evidence type="ECO:0000256" key="11">
    <source>
        <dbReference type="PROSITE-ProRule" id="PRU00221"/>
    </source>
</evidence>
<evidence type="ECO:0000256" key="3">
    <source>
        <dbReference type="ARBA" id="ARBA00022448"/>
    </source>
</evidence>
<dbReference type="Pfam" id="PF00400">
    <property type="entry name" value="WD40"/>
    <property type="match status" value="3"/>
</dbReference>
<dbReference type="STRING" id="157072.A0A024TXC1"/>
<evidence type="ECO:0000256" key="4">
    <source>
        <dbReference type="ARBA" id="ARBA00022574"/>
    </source>
</evidence>
<dbReference type="SUPFAM" id="SSF50978">
    <property type="entry name" value="WD40 repeat-like"/>
    <property type="match status" value="1"/>
</dbReference>
<dbReference type="GO" id="GO:0006606">
    <property type="term" value="P:protein import into nucleus"/>
    <property type="evidence" value="ECO:0007669"/>
    <property type="project" value="TreeGrafter"/>
</dbReference>
<keyword evidence="3" id="KW-0813">Transport</keyword>
<keyword evidence="5" id="KW-0677">Repeat</keyword>
<dbReference type="SMART" id="SM00320">
    <property type="entry name" value="WD40"/>
    <property type="match status" value="6"/>
</dbReference>
<sequence>MMDTQHQTATVQPEHRVETDHTDMIYDIKIDYHGHRVATCSSDRTVRIYEAKQVATPNKLVAVVDVPCDGPVWRLAWSHPKFNVLAASTQCGKVAFYRNKAPAGAPEAWGLLDVHQTRPSSINAIEFAPHEYGLVLAAAAADGTVSIITMTQAGWVTTSSFQDNSTGCLSVSWAPFNSLGGQGVRRVVVGGCDSNVKIWTLPENSSTWHQTESLPTGHTDWVRDVAWAPNAGMPCNVIASGGDDRRVLVWSQIDAGGPWTVEQVGASFRAPVYRLAWSVAGQVLSVSSGEDSVTLWKQTQSVHRTWRWTQVTAITDTGAVPQATQS</sequence>
<dbReference type="InterPro" id="IPR036322">
    <property type="entry name" value="WD40_repeat_dom_sf"/>
</dbReference>
<keyword evidence="9" id="KW-0906">Nuclear pore complex</keyword>
<keyword evidence="6" id="KW-0509">mRNA transport</keyword>
<dbReference type="VEuPathDB" id="FungiDB:H310_08751"/>
<protein>
    <submittedName>
        <fullName evidence="12">Uncharacterized protein</fullName>
    </submittedName>
</protein>
<dbReference type="InterPro" id="IPR015943">
    <property type="entry name" value="WD40/YVTN_repeat-like_dom_sf"/>
</dbReference>
<dbReference type="AlphaFoldDB" id="A0A024TXC1"/>
<keyword evidence="7" id="KW-0653">Protein transport</keyword>
<evidence type="ECO:0000256" key="6">
    <source>
        <dbReference type="ARBA" id="ARBA00022816"/>
    </source>
</evidence>
<organism evidence="12">
    <name type="scientific">Aphanomyces invadans</name>
    <dbReference type="NCBI Taxonomy" id="157072"/>
    <lineage>
        <taxon>Eukaryota</taxon>
        <taxon>Sar</taxon>
        <taxon>Stramenopiles</taxon>
        <taxon>Oomycota</taxon>
        <taxon>Saprolegniomycetes</taxon>
        <taxon>Saprolegniales</taxon>
        <taxon>Verrucalvaceae</taxon>
        <taxon>Aphanomyces</taxon>
    </lineage>
</organism>
<dbReference type="InterPro" id="IPR037363">
    <property type="entry name" value="Sec13/Seh1_fam"/>
</dbReference>
<keyword evidence="10" id="KW-0539">Nucleus</keyword>
<dbReference type="GO" id="GO:0005198">
    <property type="term" value="F:structural molecule activity"/>
    <property type="evidence" value="ECO:0007669"/>
    <property type="project" value="InterPro"/>
</dbReference>
<evidence type="ECO:0000256" key="10">
    <source>
        <dbReference type="ARBA" id="ARBA00023242"/>
    </source>
</evidence>
<dbReference type="PANTHER" id="PTHR11024:SF2">
    <property type="entry name" value="PROTEIN SEC13 HOMOLOG"/>
    <property type="match status" value="1"/>
</dbReference>
<evidence type="ECO:0000256" key="2">
    <source>
        <dbReference type="ARBA" id="ARBA00010102"/>
    </source>
</evidence>
<keyword evidence="8" id="KW-0811">Translocation</keyword>
<dbReference type="Gene3D" id="2.130.10.10">
    <property type="entry name" value="YVTN repeat-like/Quinoprotein amine dehydrogenase"/>
    <property type="match status" value="1"/>
</dbReference>
<reference evidence="12" key="1">
    <citation type="submission" date="2013-12" db="EMBL/GenBank/DDBJ databases">
        <title>The Genome Sequence of Aphanomyces invadans NJM9701.</title>
        <authorList>
            <consortium name="The Broad Institute Genomics Platform"/>
            <person name="Russ C."/>
            <person name="Tyler B."/>
            <person name="van West P."/>
            <person name="Dieguez-Uribeondo J."/>
            <person name="Young S.K."/>
            <person name="Zeng Q."/>
            <person name="Gargeya S."/>
            <person name="Fitzgerald M."/>
            <person name="Abouelleil A."/>
            <person name="Alvarado L."/>
            <person name="Chapman S.B."/>
            <person name="Gainer-Dewar J."/>
            <person name="Goldberg J."/>
            <person name="Griggs A."/>
            <person name="Gujja S."/>
            <person name="Hansen M."/>
            <person name="Howarth C."/>
            <person name="Imamovic A."/>
            <person name="Ireland A."/>
            <person name="Larimer J."/>
            <person name="McCowan C."/>
            <person name="Murphy C."/>
            <person name="Pearson M."/>
            <person name="Poon T.W."/>
            <person name="Priest M."/>
            <person name="Roberts A."/>
            <person name="Saif S."/>
            <person name="Shea T."/>
            <person name="Sykes S."/>
            <person name="Wortman J."/>
            <person name="Nusbaum C."/>
            <person name="Birren B."/>
        </authorList>
    </citation>
    <scope>NUCLEOTIDE SEQUENCE [LARGE SCALE GENOMIC DNA]</scope>
    <source>
        <strain evidence="12">NJM9701</strain>
    </source>
</reference>
<dbReference type="PROSITE" id="PS50082">
    <property type="entry name" value="WD_REPEATS_2"/>
    <property type="match status" value="2"/>
</dbReference>
<comment type="similarity">
    <text evidence="2">Belongs to the WD repeat SEC13 family.</text>
</comment>
<accession>A0A024TXC1</accession>
<feature type="repeat" description="WD" evidence="11">
    <location>
        <begin position="215"/>
        <end position="251"/>
    </location>
</feature>
<evidence type="ECO:0000256" key="1">
    <source>
        <dbReference type="ARBA" id="ARBA00004567"/>
    </source>
</evidence>
<gene>
    <name evidence="12" type="ORF">H310_08751</name>
</gene>
<dbReference type="GO" id="GO:0030127">
    <property type="term" value="C:COPII vesicle coat"/>
    <property type="evidence" value="ECO:0007669"/>
    <property type="project" value="TreeGrafter"/>
</dbReference>
<proteinExistence type="inferred from homology"/>
<evidence type="ECO:0000313" key="12">
    <source>
        <dbReference type="EMBL" id="ETV98634.1"/>
    </source>
</evidence>
<evidence type="ECO:0000256" key="7">
    <source>
        <dbReference type="ARBA" id="ARBA00022927"/>
    </source>
</evidence>